<protein>
    <submittedName>
        <fullName evidence="2">Uncharacterized protein</fullName>
    </submittedName>
</protein>
<dbReference type="EMBL" id="HBFX01004698">
    <property type="protein sequence ID" value="CAD8948390.1"/>
    <property type="molecule type" value="Transcribed_RNA"/>
</dbReference>
<feature type="compositionally biased region" description="Basic and acidic residues" evidence="1">
    <location>
        <begin position="165"/>
        <end position="181"/>
    </location>
</feature>
<sequence length="196" mass="22172">MRGEANCWGSDPLRDVEGGTPEGLKMDSSTRLLLQTTLHQVRNCNESYSAPEVVSMLAACQALGVADLGCEVKQMFPLRDDEYQGPQWKNATQRRQALELLRRSLEDFLGPENPPVDGWDDQYDMVTNVDLDEAAPGAVQLAGQDYETRDLNRADWPEGKPWTPDWHKQEDDQLEPFRWDLETPPGQMFEPASKGH</sequence>
<name>A0A7S1GTK2_HEMAN</name>
<proteinExistence type="predicted"/>
<organism evidence="2">
    <name type="scientific">Hemiselmis andersenii</name>
    <name type="common">Cryptophyte alga</name>
    <dbReference type="NCBI Taxonomy" id="464988"/>
    <lineage>
        <taxon>Eukaryota</taxon>
        <taxon>Cryptophyceae</taxon>
        <taxon>Cryptomonadales</taxon>
        <taxon>Hemiselmidaceae</taxon>
        <taxon>Hemiselmis</taxon>
    </lineage>
</organism>
<reference evidence="2" key="1">
    <citation type="submission" date="2021-01" db="EMBL/GenBank/DDBJ databases">
        <authorList>
            <person name="Corre E."/>
            <person name="Pelletier E."/>
            <person name="Niang G."/>
            <person name="Scheremetjew M."/>
            <person name="Finn R."/>
            <person name="Kale V."/>
            <person name="Holt S."/>
            <person name="Cochrane G."/>
            <person name="Meng A."/>
            <person name="Brown T."/>
            <person name="Cohen L."/>
        </authorList>
    </citation>
    <scope>NUCLEOTIDE SEQUENCE</scope>
    <source>
        <strain evidence="2">CCMP644</strain>
    </source>
</reference>
<evidence type="ECO:0000313" key="2">
    <source>
        <dbReference type="EMBL" id="CAD8948390.1"/>
    </source>
</evidence>
<accession>A0A7S1GTK2</accession>
<feature type="region of interest" description="Disordered" evidence="1">
    <location>
        <begin position="1"/>
        <end position="22"/>
    </location>
</feature>
<gene>
    <name evidence="2" type="ORF">HAND00432_LOCUS2908</name>
</gene>
<evidence type="ECO:0000256" key="1">
    <source>
        <dbReference type="SAM" id="MobiDB-lite"/>
    </source>
</evidence>
<feature type="region of interest" description="Disordered" evidence="1">
    <location>
        <begin position="148"/>
        <end position="196"/>
    </location>
</feature>
<dbReference type="AlphaFoldDB" id="A0A7S1GTK2"/>
<feature type="compositionally biased region" description="Basic and acidic residues" evidence="1">
    <location>
        <begin position="148"/>
        <end position="158"/>
    </location>
</feature>